<evidence type="ECO:0000313" key="3">
    <source>
        <dbReference type="Proteomes" id="UP000181980"/>
    </source>
</evidence>
<evidence type="ECO:0000259" key="1">
    <source>
        <dbReference type="Pfam" id="PF00144"/>
    </source>
</evidence>
<proteinExistence type="predicted"/>
<dbReference type="SUPFAM" id="SSF56601">
    <property type="entry name" value="beta-lactamase/transpeptidase-like"/>
    <property type="match status" value="1"/>
</dbReference>
<feature type="domain" description="Beta-lactamase-related" evidence="1">
    <location>
        <begin position="42"/>
        <end position="372"/>
    </location>
</feature>
<dbReference type="InterPro" id="IPR050491">
    <property type="entry name" value="AmpC-like"/>
</dbReference>
<dbReference type="PROSITE" id="PS51318">
    <property type="entry name" value="TAT"/>
    <property type="match status" value="1"/>
</dbReference>
<dbReference type="AlphaFoldDB" id="A0A1H5CNH9"/>
<gene>
    <name evidence="2" type="ORF">SAMN04488561_0252</name>
</gene>
<dbReference type="PANTHER" id="PTHR46825">
    <property type="entry name" value="D-ALANYL-D-ALANINE-CARBOXYPEPTIDASE/ENDOPEPTIDASE AMPH"/>
    <property type="match status" value="1"/>
</dbReference>
<dbReference type="RefSeq" id="WP_083288589.1">
    <property type="nucleotide sequence ID" value="NZ_FNUC01000001.1"/>
</dbReference>
<organism evidence="2 3">
    <name type="scientific">Jiangella alba</name>
    <dbReference type="NCBI Taxonomy" id="561176"/>
    <lineage>
        <taxon>Bacteria</taxon>
        <taxon>Bacillati</taxon>
        <taxon>Actinomycetota</taxon>
        <taxon>Actinomycetes</taxon>
        <taxon>Jiangellales</taxon>
        <taxon>Jiangellaceae</taxon>
        <taxon>Jiangella</taxon>
    </lineage>
</organism>
<name>A0A1H5CNH9_9ACTN</name>
<dbReference type="OrthoDB" id="3863176at2"/>
<dbReference type="Pfam" id="PF00144">
    <property type="entry name" value="Beta-lactamase"/>
    <property type="match status" value="1"/>
</dbReference>
<dbReference type="Gene3D" id="3.40.710.10">
    <property type="entry name" value="DD-peptidase/beta-lactamase superfamily"/>
    <property type="match status" value="1"/>
</dbReference>
<reference evidence="3" key="1">
    <citation type="submission" date="2016-10" db="EMBL/GenBank/DDBJ databases">
        <authorList>
            <person name="Varghese N."/>
            <person name="Submissions S."/>
        </authorList>
    </citation>
    <scope>NUCLEOTIDE SEQUENCE [LARGE SCALE GENOMIC DNA]</scope>
    <source>
        <strain evidence="3">DSM 45237</strain>
    </source>
</reference>
<protein>
    <submittedName>
        <fullName evidence="2">CubicO group peptidase, beta-lactamase class C family</fullName>
    </submittedName>
</protein>
<dbReference type="Proteomes" id="UP000181980">
    <property type="component" value="Unassembled WGS sequence"/>
</dbReference>
<dbReference type="InterPro" id="IPR006311">
    <property type="entry name" value="TAT_signal"/>
</dbReference>
<evidence type="ECO:0000313" key="2">
    <source>
        <dbReference type="EMBL" id="SED68206.1"/>
    </source>
</evidence>
<dbReference type="EMBL" id="FNUC01000001">
    <property type="protein sequence ID" value="SED68206.1"/>
    <property type="molecule type" value="Genomic_DNA"/>
</dbReference>
<sequence>MTSTRPLSRRSVLGGAGAVVVGAATASGSEAAPEVLRPGGRFDRLVEERAAAGRFSGAVRLAHRGRAVLTRSYGPANRDTDRPNRADTRFDLASMTKQFTAVAVAQLVQRAHLRLDDPVGEYVSGLDPAVAATVTVHHLLTHTSGFGRPPLQGPGEEPPPAPVGVDETWEARMELLRSLPAPDFAPGSRHRYSNDGFFLLGAVVAAVSGTAYHEYVADHVFRPAKLRDTGFPTVRQLREDDRWARLYEPRDGAFTDVTASDRFRYIGGPDEGATSTVADLARFATALTDDDVLLEPAYAHLVTSPKVLAPPPSPDRPGPPRDHGFYGYGHSCSILRGRRIHGHSGSGPGRTTNLDVFPDLGWACVVLSNHHDDIDPIVGLARELVTA</sequence>
<dbReference type="InterPro" id="IPR001466">
    <property type="entry name" value="Beta-lactam-related"/>
</dbReference>
<keyword evidence="3" id="KW-1185">Reference proteome</keyword>
<accession>A0A1H5CNH9</accession>
<dbReference type="PANTHER" id="PTHR46825:SF9">
    <property type="entry name" value="BETA-LACTAMASE-RELATED DOMAIN-CONTAINING PROTEIN"/>
    <property type="match status" value="1"/>
</dbReference>
<dbReference type="STRING" id="561176.SAMN04488561_0252"/>
<dbReference type="InterPro" id="IPR012338">
    <property type="entry name" value="Beta-lactam/transpept-like"/>
</dbReference>